<evidence type="ECO:0000313" key="2">
    <source>
        <dbReference type="EMBL" id="MDF0599166.1"/>
    </source>
</evidence>
<feature type="domain" description="HD/PDEase" evidence="1">
    <location>
        <begin position="31"/>
        <end position="95"/>
    </location>
</feature>
<dbReference type="InterPro" id="IPR006674">
    <property type="entry name" value="HD_domain"/>
</dbReference>
<dbReference type="PANTHER" id="PTHR40202">
    <property type="match status" value="1"/>
</dbReference>
<evidence type="ECO:0000259" key="1">
    <source>
        <dbReference type="SMART" id="SM00471"/>
    </source>
</evidence>
<proteinExistence type="predicted"/>
<dbReference type="SUPFAM" id="SSF109604">
    <property type="entry name" value="HD-domain/PDEase-like"/>
    <property type="match status" value="1"/>
</dbReference>
<dbReference type="Proteomes" id="UP001220964">
    <property type="component" value="Unassembled WGS sequence"/>
</dbReference>
<dbReference type="SMART" id="SM00471">
    <property type="entry name" value="HDc"/>
    <property type="match status" value="1"/>
</dbReference>
<dbReference type="RefSeq" id="WP_275565314.1">
    <property type="nucleotide sequence ID" value="NZ_JARGYC010000001.1"/>
</dbReference>
<dbReference type="AlphaFoldDB" id="A0AAE3NMV1"/>
<organism evidence="2 3">
    <name type="scientific">Psychromarinibacter sediminicola</name>
    <dbReference type="NCBI Taxonomy" id="3033385"/>
    <lineage>
        <taxon>Bacteria</taxon>
        <taxon>Pseudomonadati</taxon>
        <taxon>Pseudomonadota</taxon>
        <taxon>Alphaproteobacteria</taxon>
        <taxon>Rhodobacterales</taxon>
        <taxon>Paracoccaceae</taxon>
        <taxon>Psychromarinibacter</taxon>
    </lineage>
</organism>
<dbReference type="InterPro" id="IPR052567">
    <property type="entry name" value="OP_Dioxygenase"/>
</dbReference>
<reference evidence="2" key="1">
    <citation type="submission" date="2023-03" db="EMBL/GenBank/DDBJ databases">
        <title>Multiphase analysis and comparison of six strains from genera Psychromarinibacter, Lutimaribacter, and Maritimibacter, including a novel species: Psychromarinibacter sediminicola sp. nov.</title>
        <authorList>
            <person name="Wang Y.-H."/>
            <person name="Ye M.-Q."/>
            <person name="Du Z.-J."/>
        </authorList>
    </citation>
    <scope>NUCLEOTIDE SEQUENCE</scope>
    <source>
        <strain evidence="2">C21-152</strain>
    </source>
</reference>
<dbReference type="PANTHER" id="PTHR40202:SF1">
    <property type="entry name" value="HD DOMAIN-CONTAINING PROTEIN"/>
    <property type="match status" value="1"/>
</dbReference>
<dbReference type="CDD" id="cd00077">
    <property type="entry name" value="HDc"/>
    <property type="match status" value="1"/>
</dbReference>
<protein>
    <submittedName>
        <fullName evidence="2">HD domain-containing protein</fullName>
    </submittedName>
</protein>
<comment type="caution">
    <text evidence="2">The sequence shown here is derived from an EMBL/GenBank/DDBJ whole genome shotgun (WGS) entry which is preliminary data.</text>
</comment>
<keyword evidence="3" id="KW-1185">Reference proteome</keyword>
<dbReference type="Pfam" id="PF01966">
    <property type="entry name" value="HD"/>
    <property type="match status" value="1"/>
</dbReference>
<name>A0AAE3NMV1_9RHOB</name>
<accession>A0AAE3NMV1</accession>
<dbReference type="Gene3D" id="1.10.3210.10">
    <property type="entry name" value="Hypothetical protein af1432"/>
    <property type="match status" value="1"/>
</dbReference>
<dbReference type="EMBL" id="JARGYC010000001">
    <property type="protein sequence ID" value="MDF0599166.1"/>
    <property type="molecule type" value="Genomic_DNA"/>
</dbReference>
<evidence type="ECO:0000313" key="3">
    <source>
        <dbReference type="Proteomes" id="UP001220964"/>
    </source>
</evidence>
<dbReference type="InterPro" id="IPR003607">
    <property type="entry name" value="HD/PDEase_dom"/>
</dbReference>
<sequence>MTRPDALSADTIVPFLAEIFARRGAEEYLGEPVTISEHMRQCAELAEREGAGDELIAAALLHDIGHFTHEFPADAAAQDVDTRHEAAGARVVARFFPTLVTDCVRYHVDAKRYLCATDPDYAAKLSDASVHSLKLQGGPMSDEEVAAFEKTPHLDAILKVRIWDDIGKDPDHAAPAFAHYAPVLRRVVRTHRL</sequence>
<gene>
    <name evidence="2" type="ORF">P1J78_00345</name>
</gene>